<evidence type="ECO:0000256" key="3">
    <source>
        <dbReference type="ARBA" id="ARBA00022491"/>
    </source>
</evidence>
<dbReference type="Proteomes" id="UP000694722">
    <property type="component" value="Unplaced"/>
</dbReference>
<dbReference type="Pfam" id="PF03638">
    <property type="entry name" value="TCR"/>
    <property type="match status" value="2"/>
</dbReference>
<evidence type="ECO:0000259" key="14">
    <source>
        <dbReference type="PROSITE" id="PS51634"/>
    </source>
</evidence>
<keyword evidence="10" id="KW-0539">Nucleus</keyword>
<dbReference type="RefSeq" id="XP_020957525.1">
    <property type="nucleotide sequence ID" value="XM_021101866.1"/>
</dbReference>
<proteinExistence type="inferred from homology"/>
<evidence type="ECO:0000256" key="6">
    <source>
        <dbReference type="ARBA" id="ARBA00023015"/>
    </source>
</evidence>
<dbReference type="Proteomes" id="UP000694570">
    <property type="component" value="Unplaced"/>
</dbReference>
<dbReference type="Ensembl" id="ENSSSCT00050075348.1">
    <property type="protein sequence ID" value="ENSSSCP00050032514.1"/>
    <property type="gene ID" value="ENSSSCG00050055221.1"/>
</dbReference>
<dbReference type="PROSITE" id="PS51634">
    <property type="entry name" value="CRC"/>
    <property type="match status" value="1"/>
</dbReference>
<evidence type="ECO:0000256" key="8">
    <source>
        <dbReference type="ARBA" id="ARBA00023159"/>
    </source>
</evidence>
<evidence type="ECO:0000256" key="2">
    <source>
        <dbReference type="ARBA" id="ARBA00007267"/>
    </source>
</evidence>
<organism evidence="15 16">
    <name type="scientific">Sus scrofa</name>
    <name type="common">Pig</name>
    <dbReference type="NCBI Taxonomy" id="9823"/>
    <lineage>
        <taxon>Eukaryota</taxon>
        <taxon>Metazoa</taxon>
        <taxon>Chordata</taxon>
        <taxon>Craniata</taxon>
        <taxon>Vertebrata</taxon>
        <taxon>Euteleostomi</taxon>
        <taxon>Mammalia</taxon>
        <taxon>Eutheria</taxon>
        <taxon>Laurasiatheria</taxon>
        <taxon>Artiodactyla</taxon>
        <taxon>Suina</taxon>
        <taxon>Suidae</taxon>
        <taxon>Sus</taxon>
    </lineage>
</organism>
<evidence type="ECO:0000256" key="5">
    <source>
        <dbReference type="ARBA" id="ARBA00022833"/>
    </source>
</evidence>
<dbReference type="Ensembl" id="ENSSSCT00035086635.1">
    <property type="protein sequence ID" value="ENSSSCP00035036108.1"/>
    <property type="gene ID" value="ENSSSCG00035064373.1"/>
</dbReference>
<dbReference type="GO" id="GO:0003677">
    <property type="term" value="F:DNA binding"/>
    <property type="evidence" value="ECO:0007669"/>
    <property type="project" value="UniProtKB-KW"/>
</dbReference>
<evidence type="ECO:0000256" key="9">
    <source>
        <dbReference type="ARBA" id="ARBA00023163"/>
    </source>
</evidence>
<evidence type="ECO:0000256" key="12">
    <source>
        <dbReference type="ARBA" id="ARBA00044205"/>
    </source>
</evidence>
<dbReference type="Ensembl" id="ENSSSCT00040013503.1">
    <property type="protein sequence ID" value="ENSSSCP00040005134.1"/>
    <property type="gene ID" value="ENSSSCG00040010406.1"/>
</dbReference>
<evidence type="ECO:0000256" key="13">
    <source>
        <dbReference type="SAM" id="MobiDB-lite"/>
    </source>
</evidence>
<dbReference type="GO" id="GO:0005634">
    <property type="term" value="C:nucleus"/>
    <property type="evidence" value="ECO:0007669"/>
    <property type="project" value="UniProtKB-SubCell"/>
</dbReference>
<keyword evidence="5" id="KW-0862">Zinc</keyword>
<feature type="region of interest" description="Disordered" evidence="13">
    <location>
        <begin position="279"/>
        <end position="300"/>
    </location>
</feature>
<comment type="similarity">
    <text evidence="2">Belongs to the lin-54 family.</text>
</comment>
<reference evidence="15" key="1">
    <citation type="submission" date="2025-05" db="UniProtKB">
        <authorList>
            <consortium name="Ensembl"/>
        </authorList>
    </citation>
    <scope>IDENTIFICATION</scope>
</reference>
<dbReference type="InterPro" id="IPR028307">
    <property type="entry name" value="Lin-54_fam"/>
</dbReference>
<dbReference type="Ensembl" id="ENSSSCT00065100880.1">
    <property type="protein sequence ID" value="ENSSSCP00065044384.1"/>
    <property type="gene ID" value="ENSSSCG00065073282.1"/>
</dbReference>
<dbReference type="Proteomes" id="UP000694720">
    <property type="component" value="Unplaced"/>
</dbReference>
<dbReference type="Proteomes" id="UP000694725">
    <property type="component" value="Unplaced"/>
</dbReference>
<evidence type="ECO:0000256" key="11">
    <source>
        <dbReference type="ARBA" id="ARBA00023306"/>
    </source>
</evidence>
<dbReference type="InterPro" id="IPR033467">
    <property type="entry name" value="Tesmin/TSO1-like_CXC"/>
</dbReference>
<dbReference type="Ensembl" id="ENSSSCT00030008858.1">
    <property type="protein sequence ID" value="ENSSSCP00030003799.1"/>
    <property type="gene ID" value="ENSSSCG00030006610.1"/>
</dbReference>
<dbReference type="CTD" id="132660"/>
<dbReference type="Proteomes" id="UP000694723">
    <property type="component" value="Unplaced"/>
</dbReference>
<dbReference type="SMART" id="SM01114">
    <property type="entry name" value="CXC"/>
    <property type="match status" value="2"/>
</dbReference>
<dbReference type="InterPro" id="IPR005172">
    <property type="entry name" value="CRC"/>
</dbReference>
<keyword evidence="6" id="KW-0805">Transcription regulation</keyword>
<keyword evidence="9" id="KW-0804">Transcription</keyword>
<sequence length="659" mass="70063">MEVVPAEVNSLLPEEIMDTGITLVDEDSIEAVIVSSPLPMETELEEIVNINSTGDSAATPISTEPITVYSNHTSQVAVNSTVTKADSNTTVKPAFPSGLHKLGAQTPVTISANQIILNKVSQTSDLKLGNQTLKPDGQKLILTTLGKSGSPIVLALPHSQPQAQKVTTQAQSGDAKLPPQQIKVVTIGGRPEVKPVIGVSALTPGSQLINTTTQPSVLQTQQLKTVQAVKSAVQAIAVGGVSTSQFKTIIPLATAPNVQQIQVPGSKFHYVRLVTATTASSSAQPVSQNPSTNTQPLQQAKPVGVSATPVRMSVPLVSAQAVKQVVPKPINPTSQIVTTSQPQQRLIMPATPLPQIQPNLTNLPPGTVLAPAPGTGNVGYAVLPAQYVTQLQQSSYVSIASSSNFTGTPAIQSQARLPFNGIIPSESASRPRKPCNCTKSLCLKLYCDCFANGEFCNNCNCTNCYNNLEHENERQKAIKACLDRNPEAFKPKIGKGKEGESDRRHSKGCNCKRSGCLKNYCECYEAKIMCSSICKCIGCKNFEESPERKTLMHLADAAEVRVQQQTAAKTKLSSQISDLLTRPTPALNSGGGKLPFTFVTKEVAEATCNCLLAQAEQADKKGESKAAAERMILEEFGRCLMSVINSAGKAKRDPCAMNC</sequence>
<comment type="subcellular location">
    <subcellularLocation>
        <location evidence="1">Nucleus</location>
    </subcellularLocation>
</comment>
<evidence type="ECO:0000256" key="1">
    <source>
        <dbReference type="ARBA" id="ARBA00004123"/>
    </source>
</evidence>
<feature type="domain" description="CRC" evidence="14">
    <location>
        <begin position="431"/>
        <end position="544"/>
    </location>
</feature>
<evidence type="ECO:0000256" key="4">
    <source>
        <dbReference type="ARBA" id="ARBA00022723"/>
    </source>
</evidence>
<dbReference type="Proteomes" id="UP000694724">
    <property type="component" value="Unplaced"/>
</dbReference>
<keyword evidence="8" id="KW-0010">Activator</keyword>
<evidence type="ECO:0000313" key="16">
    <source>
        <dbReference type="Proteomes" id="UP000694722"/>
    </source>
</evidence>
<dbReference type="GO" id="GO:0046872">
    <property type="term" value="F:metal ion binding"/>
    <property type="evidence" value="ECO:0007669"/>
    <property type="project" value="UniProtKB-KW"/>
</dbReference>
<dbReference type="GeneID" id="100511027"/>
<dbReference type="Proteomes" id="UP000694727">
    <property type="component" value="Unplaced"/>
</dbReference>
<dbReference type="Proteomes" id="UP000694571">
    <property type="component" value="Unplaced"/>
</dbReference>
<evidence type="ECO:0000313" key="15">
    <source>
        <dbReference type="Ensembl" id="ENSSSCP00040005134.1"/>
    </source>
</evidence>
<dbReference type="PANTHER" id="PTHR12446:SF36">
    <property type="entry name" value="PROTEIN LIN-54 HOMOLOG"/>
    <property type="match status" value="1"/>
</dbReference>
<evidence type="ECO:0000256" key="10">
    <source>
        <dbReference type="ARBA" id="ARBA00023242"/>
    </source>
</evidence>
<dbReference type="Proteomes" id="UP000694728">
    <property type="component" value="Unplaced"/>
</dbReference>
<keyword evidence="4" id="KW-0479">Metal-binding</keyword>
<gene>
    <name evidence="15" type="primary">LIN54</name>
</gene>
<feature type="compositionally biased region" description="Polar residues" evidence="13">
    <location>
        <begin position="279"/>
        <end position="298"/>
    </location>
</feature>
<dbReference type="PANTHER" id="PTHR12446">
    <property type="entry name" value="TESMIN/TSO1-RELATED"/>
    <property type="match status" value="1"/>
</dbReference>
<dbReference type="Ensembl" id="ENSSSCT00060091846.1">
    <property type="protein sequence ID" value="ENSSSCP00060039680.1"/>
    <property type="gene ID" value="ENSSSCG00060067322.1"/>
</dbReference>
<name>A0A8D1DD94_PIG</name>
<dbReference type="Ensembl" id="ENSSSCT00025099499.1">
    <property type="protein sequence ID" value="ENSSSCP00025043815.1"/>
    <property type="gene ID" value="ENSSSCG00025072373.1"/>
</dbReference>
<accession>A0A8D1DD94</accession>
<dbReference type="AlphaFoldDB" id="A0A8D1DD94"/>
<dbReference type="Ensembl" id="ENSSSCT00045050535.1">
    <property type="protein sequence ID" value="ENSSSCP00045035185.1"/>
    <property type="gene ID" value="ENSSSCG00045029500.1"/>
</dbReference>
<protein>
    <recommendedName>
        <fullName evidence="12">Protein lin-54 homolog</fullName>
    </recommendedName>
</protein>
<dbReference type="Ensembl" id="ENSSSCT00055048863.1">
    <property type="protein sequence ID" value="ENSSSCP00055039007.1"/>
    <property type="gene ID" value="ENSSSCG00055024767.1"/>
</dbReference>
<keyword evidence="11" id="KW-0131">Cell cycle</keyword>
<evidence type="ECO:0000256" key="7">
    <source>
        <dbReference type="ARBA" id="ARBA00023125"/>
    </source>
</evidence>
<keyword evidence="3" id="KW-0678">Repressor</keyword>
<keyword evidence="7" id="KW-0238">DNA-binding</keyword>